<keyword evidence="13" id="KW-1185">Reference proteome</keyword>
<dbReference type="AlphaFoldDB" id="A0A9W8E7A0"/>
<evidence type="ECO:0000259" key="10">
    <source>
        <dbReference type="PROSITE" id="PS50003"/>
    </source>
</evidence>
<accession>A0A9W8E7A0</accession>
<comment type="similarity">
    <text evidence="2 8">Belongs to the OSBP family.</text>
</comment>
<dbReference type="GO" id="GO:0034727">
    <property type="term" value="P:piecemeal microautophagy of the nucleus"/>
    <property type="evidence" value="ECO:0007669"/>
    <property type="project" value="TreeGrafter"/>
</dbReference>
<dbReference type="GO" id="GO:0032541">
    <property type="term" value="C:cortical endoplasmic reticulum"/>
    <property type="evidence" value="ECO:0007669"/>
    <property type="project" value="TreeGrafter"/>
</dbReference>
<dbReference type="InterPro" id="IPR001849">
    <property type="entry name" value="PH_domain"/>
</dbReference>
<feature type="compositionally biased region" description="Polar residues" evidence="9">
    <location>
        <begin position="742"/>
        <end position="755"/>
    </location>
</feature>
<keyword evidence="7" id="KW-0446">Lipid-binding</keyword>
<dbReference type="PROSITE" id="PS50003">
    <property type="entry name" value="PH_DOMAIN"/>
    <property type="match status" value="1"/>
</dbReference>
<feature type="domain" description="GOLD" evidence="11">
    <location>
        <begin position="1"/>
        <end position="209"/>
    </location>
</feature>
<dbReference type="PROSITE" id="PS01013">
    <property type="entry name" value="OSBP"/>
    <property type="match status" value="1"/>
</dbReference>
<dbReference type="InterPro" id="IPR036598">
    <property type="entry name" value="GOLD_dom_sf"/>
</dbReference>
<dbReference type="EMBL" id="JANBQB010000971">
    <property type="protein sequence ID" value="KAJ1972762.1"/>
    <property type="molecule type" value="Genomic_DNA"/>
</dbReference>
<dbReference type="SUPFAM" id="SSF50729">
    <property type="entry name" value="PH domain-like"/>
    <property type="match status" value="1"/>
</dbReference>
<name>A0A9W8E7A0_9FUNG</name>
<dbReference type="Pfam" id="PF15409">
    <property type="entry name" value="PH_8"/>
    <property type="match status" value="1"/>
</dbReference>
<dbReference type="GO" id="GO:0005886">
    <property type="term" value="C:plasma membrane"/>
    <property type="evidence" value="ECO:0007669"/>
    <property type="project" value="TreeGrafter"/>
</dbReference>
<dbReference type="InterPro" id="IPR011993">
    <property type="entry name" value="PH-like_dom_sf"/>
</dbReference>
<evidence type="ECO:0000313" key="12">
    <source>
        <dbReference type="EMBL" id="KAJ1972762.1"/>
    </source>
</evidence>
<dbReference type="Gene3D" id="2.30.29.30">
    <property type="entry name" value="Pleckstrin-homology domain (PH domain)/Phosphotyrosine-binding domain (PTB)"/>
    <property type="match status" value="1"/>
</dbReference>
<feature type="region of interest" description="Disordered" evidence="9">
    <location>
        <begin position="706"/>
        <end position="755"/>
    </location>
</feature>
<reference evidence="12" key="1">
    <citation type="submission" date="2022-07" db="EMBL/GenBank/DDBJ databases">
        <title>Phylogenomic reconstructions and comparative analyses of Kickxellomycotina fungi.</title>
        <authorList>
            <person name="Reynolds N.K."/>
            <person name="Stajich J.E."/>
            <person name="Barry K."/>
            <person name="Grigoriev I.V."/>
            <person name="Crous P."/>
            <person name="Smith M.E."/>
        </authorList>
    </citation>
    <scope>NUCLEOTIDE SEQUENCE</scope>
    <source>
        <strain evidence="12">RSA 567</strain>
    </source>
</reference>
<feature type="domain" description="PH" evidence="10">
    <location>
        <begin position="317"/>
        <end position="408"/>
    </location>
</feature>
<feature type="compositionally biased region" description="Polar residues" evidence="9">
    <location>
        <begin position="571"/>
        <end position="586"/>
    </location>
</feature>
<keyword evidence="5" id="KW-0597">Phosphoprotein</keyword>
<evidence type="ECO:0000256" key="1">
    <source>
        <dbReference type="ARBA" id="ARBA00004496"/>
    </source>
</evidence>
<protein>
    <submittedName>
        <fullName evidence="12">Oxysterol-binding protein 3</fullName>
    </submittedName>
</protein>
<dbReference type="PROSITE" id="PS50866">
    <property type="entry name" value="GOLD"/>
    <property type="match status" value="1"/>
</dbReference>
<feature type="region of interest" description="Disordered" evidence="9">
    <location>
        <begin position="54"/>
        <end position="149"/>
    </location>
</feature>
<dbReference type="Gene3D" id="2.40.160.120">
    <property type="match status" value="1"/>
</dbReference>
<dbReference type="InterPro" id="IPR037239">
    <property type="entry name" value="OSBP_sf"/>
</dbReference>
<dbReference type="PANTHER" id="PTHR10972:SF203">
    <property type="entry name" value="OXYSTEROL-BINDING PROTEIN HOMOLOG 3"/>
    <property type="match status" value="1"/>
</dbReference>
<evidence type="ECO:0000256" key="3">
    <source>
        <dbReference type="ARBA" id="ARBA00022448"/>
    </source>
</evidence>
<dbReference type="InterPro" id="IPR041680">
    <property type="entry name" value="PH_8"/>
</dbReference>
<evidence type="ECO:0000256" key="5">
    <source>
        <dbReference type="ARBA" id="ARBA00022553"/>
    </source>
</evidence>
<dbReference type="GO" id="GO:0097038">
    <property type="term" value="C:perinuclear endoplasmic reticulum"/>
    <property type="evidence" value="ECO:0007669"/>
    <property type="project" value="TreeGrafter"/>
</dbReference>
<dbReference type="PANTHER" id="PTHR10972">
    <property type="entry name" value="OXYSTEROL-BINDING PROTEIN-RELATED"/>
    <property type="match status" value="1"/>
</dbReference>
<keyword evidence="6" id="KW-0445">Lipid transport</keyword>
<dbReference type="InterPro" id="IPR018494">
    <property type="entry name" value="Oxysterol-bd_CS"/>
</dbReference>
<dbReference type="SUPFAM" id="SSF144000">
    <property type="entry name" value="Oxysterol-binding protein-like"/>
    <property type="match status" value="1"/>
</dbReference>
<dbReference type="InterPro" id="IPR009038">
    <property type="entry name" value="GOLD_dom"/>
</dbReference>
<dbReference type="GO" id="GO:0006887">
    <property type="term" value="P:exocytosis"/>
    <property type="evidence" value="ECO:0007669"/>
    <property type="project" value="TreeGrafter"/>
</dbReference>
<dbReference type="SUPFAM" id="SSF101576">
    <property type="entry name" value="Supernatant protein factor (SPF), C-terminal domain"/>
    <property type="match status" value="1"/>
</dbReference>
<dbReference type="GO" id="GO:0035621">
    <property type="term" value="P:ER to Golgi ceramide transport"/>
    <property type="evidence" value="ECO:0007669"/>
    <property type="project" value="TreeGrafter"/>
</dbReference>
<dbReference type="OrthoDB" id="1854502at2759"/>
<evidence type="ECO:0000313" key="13">
    <source>
        <dbReference type="Proteomes" id="UP001151582"/>
    </source>
</evidence>
<evidence type="ECO:0000256" key="9">
    <source>
        <dbReference type="SAM" id="MobiDB-lite"/>
    </source>
</evidence>
<evidence type="ECO:0000256" key="7">
    <source>
        <dbReference type="ARBA" id="ARBA00023121"/>
    </source>
</evidence>
<dbReference type="Pfam" id="PF01237">
    <property type="entry name" value="Oxysterol_BP"/>
    <property type="match status" value="1"/>
</dbReference>
<dbReference type="GO" id="GO:0005829">
    <property type="term" value="C:cytosol"/>
    <property type="evidence" value="ECO:0007669"/>
    <property type="project" value="TreeGrafter"/>
</dbReference>
<sequence length="913" mass="99485">MQEIIVPPKDMHLHYVQVTQPDQKILWWFSTKRKNISFGLYYKRDSRPVSTGLIVSDSTRSLPPSRRASVMPHTTHQSTRSLLPVQTAGPTGADTASIHAGGGDTAESGPESGTSPTSPTGSKPLPNLASGFTSHSSPARRRKGRLPSTANRAAQVLDLAVVVPIEHYDSSKAIVKGQYFVAETGTYVLCFDNTYSLTTSKVLSYFVGISAVAGSTNTQPWESMAPWPTGTGMSSKRTSVATMLTAASSPVPGAEPSVAESIRDRFAPPPIAVESFREKAMEPDQATQLVVDPHWHEGVDTGVIARSSMHIPGITAEAEMEGWLLKKKRMKMQGWAKRWVKLHRGVLSYSKAENTILRGAIQIAMAVVSVVPKQRVINVDTGSTLYQFKALTDDVFKQWFEALQTVKDKAHNWGIPLAARPSFADIPPTPSRSPSAPASPIQASLLASIRGLKPAQIICQLQDIHTQATRELTTVEAFLGTLSSDPSAVLAQASDLENQVAPLREALARCRQHEQWYYACVWELAKAYARTKSRNTSLINLHRSSPGLHRTGSRPNKSAPRLASRSRLLHPTNSEGLRVASQSSGHGSAFLTPRDALTTDPMEFTLGDEDEEALTDLASLPSDDELFYDALDASLIEDVVVADQEADQESLSSHSKSEPASTASDDDTKSSQLSINELALSPIGIINGMGPKTRSPLTSPRHTVRFAPEHTTQPSTSPTASQPSLTRSFSNESFSSTTSHTKTPAPSQPADATTNTVVRRSALPSTVCCEPISIVHLLRKNIGKDLTSVAMPITLNEPLSALQSKCEDFEYYSLLHQAITSSDSLDRLMYIAAFAISSFAGKTNRGTRKPFNPMLGETYEFSCPEKGYRFLSEKVSHHPPVLAGYAEGNGFKWWQETRVKNKFWGKSMEIIPE</sequence>
<feature type="compositionally biased region" description="Low complexity" evidence="9">
    <location>
        <begin position="107"/>
        <end position="122"/>
    </location>
</feature>
<feature type="region of interest" description="Disordered" evidence="9">
    <location>
        <begin position="646"/>
        <end position="671"/>
    </location>
</feature>
<comment type="caution">
    <text evidence="12">The sequence shown here is derived from an EMBL/GenBank/DDBJ whole genome shotgun (WGS) entry which is preliminary data.</text>
</comment>
<dbReference type="SMART" id="SM00233">
    <property type="entry name" value="PH"/>
    <property type="match status" value="1"/>
</dbReference>
<keyword evidence="4" id="KW-0963">Cytoplasm</keyword>
<keyword evidence="3" id="KW-0813">Transport</keyword>
<comment type="subcellular location">
    <subcellularLocation>
        <location evidence="1">Cytoplasm</location>
    </subcellularLocation>
</comment>
<evidence type="ECO:0000256" key="8">
    <source>
        <dbReference type="RuleBase" id="RU003844"/>
    </source>
</evidence>
<evidence type="ECO:0000256" key="2">
    <source>
        <dbReference type="ARBA" id="ARBA00008842"/>
    </source>
</evidence>
<feature type="non-terminal residue" evidence="12">
    <location>
        <position position="913"/>
    </location>
</feature>
<dbReference type="InterPro" id="IPR000648">
    <property type="entry name" value="Oxysterol-bd"/>
</dbReference>
<dbReference type="GO" id="GO:0006897">
    <property type="term" value="P:endocytosis"/>
    <property type="evidence" value="ECO:0007669"/>
    <property type="project" value="TreeGrafter"/>
</dbReference>
<feature type="compositionally biased region" description="Polar residues" evidence="9">
    <location>
        <begin position="72"/>
        <end position="81"/>
    </location>
</feature>
<dbReference type="GO" id="GO:0030011">
    <property type="term" value="P:maintenance of cell polarity"/>
    <property type="evidence" value="ECO:0007669"/>
    <property type="project" value="TreeGrafter"/>
</dbReference>
<evidence type="ECO:0000256" key="6">
    <source>
        <dbReference type="ARBA" id="ARBA00023055"/>
    </source>
</evidence>
<dbReference type="Gene3D" id="2.60.120.680">
    <property type="entry name" value="GOLD domain"/>
    <property type="match status" value="1"/>
</dbReference>
<proteinExistence type="inferred from homology"/>
<gene>
    <name evidence="12" type="primary">OSH3</name>
    <name evidence="12" type="ORF">H4R34_005298</name>
</gene>
<evidence type="ECO:0000256" key="4">
    <source>
        <dbReference type="ARBA" id="ARBA00022490"/>
    </source>
</evidence>
<evidence type="ECO:0000259" key="11">
    <source>
        <dbReference type="PROSITE" id="PS50866"/>
    </source>
</evidence>
<feature type="compositionally biased region" description="Low complexity" evidence="9">
    <location>
        <begin position="711"/>
        <end position="741"/>
    </location>
</feature>
<dbReference type="GO" id="GO:0032934">
    <property type="term" value="F:sterol binding"/>
    <property type="evidence" value="ECO:0007669"/>
    <property type="project" value="TreeGrafter"/>
</dbReference>
<feature type="region of interest" description="Disordered" evidence="9">
    <location>
        <begin position="541"/>
        <end position="594"/>
    </location>
</feature>
<organism evidence="12 13">
    <name type="scientific">Dimargaris verticillata</name>
    <dbReference type="NCBI Taxonomy" id="2761393"/>
    <lineage>
        <taxon>Eukaryota</taxon>
        <taxon>Fungi</taxon>
        <taxon>Fungi incertae sedis</taxon>
        <taxon>Zoopagomycota</taxon>
        <taxon>Kickxellomycotina</taxon>
        <taxon>Dimargaritomycetes</taxon>
        <taxon>Dimargaritales</taxon>
        <taxon>Dimargaritaceae</taxon>
        <taxon>Dimargaris</taxon>
    </lineage>
</organism>
<dbReference type="Proteomes" id="UP001151582">
    <property type="component" value="Unassembled WGS sequence"/>
</dbReference>